<organism evidence="5">
    <name type="scientific">marine metagenome</name>
    <dbReference type="NCBI Taxonomy" id="408172"/>
    <lineage>
        <taxon>unclassified sequences</taxon>
        <taxon>metagenomes</taxon>
        <taxon>ecological metagenomes</taxon>
    </lineage>
</organism>
<keyword evidence="3" id="KW-0949">S-adenosyl-L-methionine</keyword>
<evidence type="ECO:0000256" key="3">
    <source>
        <dbReference type="ARBA" id="ARBA00022691"/>
    </source>
</evidence>
<dbReference type="InterPro" id="IPR013217">
    <property type="entry name" value="Methyltransf_12"/>
</dbReference>
<dbReference type="AlphaFoldDB" id="A0A382HP30"/>
<dbReference type="GO" id="GO:0032259">
    <property type="term" value="P:methylation"/>
    <property type="evidence" value="ECO:0007669"/>
    <property type="project" value="UniProtKB-KW"/>
</dbReference>
<sequence length="275" mass="31769">MKNVDNKVVKGFGEEWDSYNQSTLSEIEAKDLFNRYFNIFPDNFLQNNKVGIDIGCGSGRWAKQIAPLVKELHCVDASDQALGIAKKNLADFDNCIFYHINTDALESLNKTFDFGYSLGVLHHIPDTNKALTDSVSVLKEGAPFLLYLYFAFDNKPFWYRVFWKISEPIRYILSRTSFPVRKSITTLIALFIYFPLSRLALIFDKLGIKFDNMPLSSYKDTSFYTMRTDALDRFGTRLEQRFTKKEICSMMQNAGLTNIEFSKDIPYWTALGYKK</sequence>
<evidence type="ECO:0000259" key="4">
    <source>
        <dbReference type="Pfam" id="PF08242"/>
    </source>
</evidence>
<proteinExistence type="predicted"/>
<dbReference type="Pfam" id="PF08242">
    <property type="entry name" value="Methyltransf_12"/>
    <property type="match status" value="1"/>
</dbReference>
<feature type="domain" description="Methyltransferase type 12" evidence="4">
    <location>
        <begin position="52"/>
        <end position="142"/>
    </location>
</feature>
<dbReference type="PANTHER" id="PTHR43464:SF19">
    <property type="entry name" value="UBIQUINONE BIOSYNTHESIS O-METHYLTRANSFERASE, MITOCHONDRIAL"/>
    <property type="match status" value="1"/>
</dbReference>
<reference evidence="5" key="1">
    <citation type="submission" date="2018-05" db="EMBL/GenBank/DDBJ databases">
        <authorList>
            <person name="Lanie J.A."/>
            <person name="Ng W.-L."/>
            <person name="Kazmierczak K.M."/>
            <person name="Andrzejewski T.M."/>
            <person name="Davidsen T.M."/>
            <person name="Wayne K.J."/>
            <person name="Tettelin H."/>
            <person name="Glass J.I."/>
            <person name="Rusch D."/>
            <person name="Podicherti R."/>
            <person name="Tsui H.-C.T."/>
            <person name="Winkler M.E."/>
        </authorList>
    </citation>
    <scope>NUCLEOTIDE SEQUENCE</scope>
</reference>
<dbReference type="EMBL" id="UINC01062343">
    <property type="protein sequence ID" value="SVB88872.1"/>
    <property type="molecule type" value="Genomic_DNA"/>
</dbReference>
<evidence type="ECO:0000313" key="5">
    <source>
        <dbReference type="EMBL" id="SVB88872.1"/>
    </source>
</evidence>
<dbReference type="PANTHER" id="PTHR43464">
    <property type="entry name" value="METHYLTRANSFERASE"/>
    <property type="match status" value="1"/>
</dbReference>
<dbReference type="Gene3D" id="3.40.50.150">
    <property type="entry name" value="Vaccinia Virus protein VP39"/>
    <property type="match status" value="1"/>
</dbReference>
<keyword evidence="2" id="KW-0808">Transferase</keyword>
<keyword evidence="1" id="KW-0489">Methyltransferase</keyword>
<dbReference type="CDD" id="cd02440">
    <property type="entry name" value="AdoMet_MTases"/>
    <property type="match status" value="1"/>
</dbReference>
<accession>A0A382HP30</accession>
<protein>
    <recommendedName>
        <fullName evidence="4">Methyltransferase type 12 domain-containing protein</fullName>
    </recommendedName>
</protein>
<dbReference type="SUPFAM" id="SSF53335">
    <property type="entry name" value="S-adenosyl-L-methionine-dependent methyltransferases"/>
    <property type="match status" value="1"/>
</dbReference>
<name>A0A382HP30_9ZZZZ</name>
<evidence type="ECO:0000256" key="1">
    <source>
        <dbReference type="ARBA" id="ARBA00022603"/>
    </source>
</evidence>
<dbReference type="InterPro" id="IPR029063">
    <property type="entry name" value="SAM-dependent_MTases_sf"/>
</dbReference>
<evidence type="ECO:0000256" key="2">
    <source>
        <dbReference type="ARBA" id="ARBA00022679"/>
    </source>
</evidence>
<dbReference type="GO" id="GO:0008168">
    <property type="term" value="F:methyltransferase activity"/>
    <property type="evidence" value="ECO:0007669"/>
    <property type="project" value="UniProtKB-KW"/>
</dbReference>
<gene>
    <name evidence="5" type="ORF">METZ01_LOCUS241726</name>
</gene>